<dbReference type="InterPro" id="IPR001810">
    <property type="entry name" value="F-box_dom"/>
</dbReference>
<evidence type="ECO:0000259" key="8">
    <source>
        <dbReference type="PROSITE" id="PS50181"/>
    </source>
</evidence>
<feature type="domain" description="F-box" evidence="8">
    <location>
        <begin position="415"/>
        <end position="461"/>
    </location>
</feature>
<dbReference type="SUPFAM" id="SSF52540">
    <property type="entry name" value="P-loop containing nucleoside triphosphate hydrolases"/>
    <property type="match status" value="1"/>
</dbReference>
<evidence type="ECO:0000256" key="4">
    <source>
        <dbReference type="ARBA" id="ARBA00023224"/>
    </source>
</evidence>
<dbReference type="PANTHER" id="PTHR10218:SF302">
    <property type="entry name" value="GUANINE NUCLEOTIDE-BINDING PROTEIN ALPHA-5 SUBUNIT"/>
    <property type="match status" value="1"/>
</dbReference>
<feature type="compositionally biased region" description="Basic residues" evidence="7">
    <location>
        <begin position="333"/>
        <end position="345"/>
    </location>
</feature>
<dbReference type="Pfam" id="PF12937">
    <property type="entry name" value="F-box-like"/>
    <property type="match status" value="1"/>
</dbReference>
<feature type="region of interest" description="Disordered" evidence="7">
    <location>
        <begin position="333"/>
        <end position="382"/>
    </location>
</feature>
<keyword evidence="6" id="KW-0460">Magnesium</keyword>
<dbReference type="GO" id="GO:0001664">
    <property type="term" value="F:G protein-coupled receptor binding"/>
    <property type="evidence" value="ECO:0007669"/>
    <property type="project" value="TreeGrafter"/>
</dbReference>
<keyword evidence="2 5" id="KW-0547">Nucleotide-binding</keyword>
<reference evidence="9 10" key="1">
    <citation type="journal article" date="2019" name="Sci. Rep.">
        <title>Nanopore sequencing improves the draft genome of the human pathogenic amoeba Naegleria fowleri.</title>
        <authorList>
            <person name="Liechti N."/>
            <person name="Schurch N."/>
            <person name="Bruggmann R."/>
            <person name="Wittwer M."/>
        </authorList>
    </citation>
    <scope>NUCLEOTIDE SEQUENCE [LARGE SCALE GENOMIC DNA]</scope>
    <source>
        <strain evidence="9 10">ATCC 30894</strain>
    </source>
</reference>
<dbReference type="VEuPathDB" id="AmoebaDB:NF0111490"/>
<dbReference type="Gene3D" id="1.20.1280.50">
    <property type="match status" value="1"/>
</dbReference>
<feature type="binding site" evidence="5">
    <location>
        <begin position="291"/>
        <end position="294"/>
    </location>
    <ligand>
        <name>GTP</name>
        <dbReference type="ChEBI" id="CHEBI:37565"/>
    </ligand>
</feature>
<dbReference type="GO" id="GO:0005737">
    <property type="term" value="C:cytoplasm"/>
    <property type="evidence" value="ECO:0007669"/>
    <property type="project" value="TreeGrafter"/>
</dbReference>
<sequence>MMMKRTPSSKLSLLRSMNYSNNNNNSLNGKGLNLGSNSSQQNSSSQQPQQQMRVIMLGTGGVGKSTLFKNIKLLFNGGFDSDEFLSYREVILSNIVQMVQFVLRALITLFPEHKIEKPENEEFANSILRLDCEDFIHILRIVDENFITRVQKLWFEEPAILRAYHYRHRYQLPVEDLPDLIKQMDQIYSLPKTKHVMSSYVKTTGIVETECVYRNTRIRVFDTGGQRNERKKWVHLFGSTNGIIFIVSLSEYNQVCYEDDKSNRMKESLLLFEEIVNASCFERVPIFLVFNKKDVFLHKIQYFDISEAFSDLPNHIRLHKPIKNFHKLANDAKRKHNIQQKKQRRTPGTLESAQNPKTMERFQRARSASIQKQKRKNSLAGVYGSSPLLPRMSPSRFVVENHHLLSEEEQFKIRQENWQKIPSDILIYICFFLDAVDMCTLSTVNYEMYIIATCDTVWRSLCYSLMKDIDEEHVDLLYKERYHLFEPQLTGKVNSDESPSSIVSSVSTPTTTTTKSMNSSSSTGSILTSSLSSVISSVTTDKSPSSISKAISIQGNVFSSFQPQQTTTTTVPGTNFTNTFNMNNNNGVQQPWFGAKDGIGISITATPTIHNHQHSHHHFTSSTVSIYSDSSSEEDPNMLTTTTTTTTSSLSFMPEEREEREFRKRKWRFFYEIGGYVYRDSIKYIQQQFIDLAKDEQRRAQLWRDVRVTSATNASTVRELLEYVFDTIIDAHETNFDFDEDLSPSTPSSKSKSPRRVANGKTKMRN</sequence>
<dbReference type="InterPro" id="IPR001019">
    <property type="entry name" value="Gprotein_alpha_su"/>
</dbReference>
<dbReference type="InterPro" id="IPR036047">
    <property type="entry name" value="F-box-like_dom_sf"/>
</dbReference>
<feature type="region of interest" description="Disordered" evidence="7">
    <location>
        <begin position="493"/>
        <end position="525"/>
    </location>
</feature>
<feature type="binding site" evidence="5">
    <location>
        <begin position="222"/>
        <end position="226"/>
    </location>
    <ligand>
        <name>GTP</name>
        <dbReference type="ChEBI" id="CHEBI:37565"/>
    </ligand>
</feature>
<name>A0A6A5BM37_NAEFO</name>
<dbReference type="InterPro" id="IPR011025">
    <property type="entry name" value="GproteinA_insert"/>
</dbReference>
<proteinExistence type="predicted"/>
<dbReference type="Pfam" id="PF00503">
    <property type="entry name" value="G-alpha"/>
    <property type="match status" value="1"/>
</dbReference>
<dbReference type="SMART" id="SM00275">
    <property type="entry name" value="G_alpha"/>
    <property type="match status" value="1"/>
</dbReference>
<gene>
    <name evidence="9" type="ORF">FDP41_002612</name>
</gene>
<feature type="compositionally biased region" description="Low complexity" evidence="7">
    <location>
        <begin position="498"/>
        <end position="525"/>
    </location>
</feature>
<accession>A0A6A5BM37</accession>
<evidence type="ECO:0000256" key="1">
    <source>
        <dbReference type="ARBA" id="ARBA00022723"/>
    </source>
</evidence>
<dbReference type="GO" id="GO:0003924">
    <property type="term" value="F:GTPase activity"/>
    <property type="evidence" value="ECO:0007669"/>
    <property type="project" value="InterPro"/>
</dbReference>
<keyword evidence="3 5" id="KW-0342">GTP-binding</keyword>
<dbReference type="Proteomes" id="UP000444721">
    <property type="component" value="Unassembled WGS sequence"/>
</dbReference>
<evidence type="ECO:0000256" key="3">
    <source>
        <dbReference type="ARBA" id="ARBA00023134"/>
    </source>
</evidence>
<dbReference type="GO" id="GO:0031683">
    <property type="term" value="F:G-protein beta/gamma-subunit complex binding"/>
    <property type="evidence" value="ECO:0007669"/>
    <property type="project" value="InterPro"/>
</dbReference>
<evidence type="ECO:0000256" key="5">
    <source>
        <dbReference type="PIRSR" id="PIRSR601019-1"/>
    </source>
</evidence>
<dbReference type="GO" id="GO:0007188">
    <property type="term" value="P:adenylate cyclase-modulating G protein-coupled receptor signaling pathway"/>
    <property type="evidence" value="ECO:0007669"/>
    <property type="project" value="TreeGrafter"/>
</dbReference>
<keyword evidence="1 6" id="KW-0479">Metal-binding</keyword>
<dbReference type="OrthoDB" id="5817230at2759"/>
<organism evidence="9 10">
    <name type="scientific">Naegleria fowleri</name>
    <name type="common">Brain eating amoeba</name>
    <dbReference type="NCBI Taxonomy" id="5763"/>
    <lineage>
        <taxon>Eukaryota</taxon>
        <taxon>Discoba</taxon>
        <taxon>Heterolobosea</taxon>
        <taxon>Tetramitia</taxon>
        <taxon>Eutetramitia</taxon>
        <taxon>Vahlkampfiidae</taxon>
        <taxon>Naegleria</taxon>
    </lineage>
</organism>
<dbReference type="Gene3D" id="3.40.50.300">
    <property type="entry name" value="P-loop containing nucleotide triphosphate hydrolases"/>
    <property type="match status" value="1"/>
</dbReference>
<dbReference type="GO" id="GO:0005834">
    <property type="term" value="C:heterotrimeric G-protein complex"/>
    <property type="evidence" value="ECO:0007669"/>
    <property type="project" value="TreeGrafter"/>
</dbReference>
<protein>
    <recommendedName>
        <fullName evidence="8">F-box domain-containing protein</fullName>
    </recommendedName>
</protein>
<dbReference type="GO" id="GO:0005525">
    <property type="term" value="F:GTP binding"/>
    <property type="evidence" value="ECO:0007669"/>
    <property type="project" value="UniProtKB-KW"/>
</dbReference>
<dbReference type="PROSITE" id="PS51882">
    <property type="entry name" value="G_ALPHA"/>
    <property type="match status" value="1"/>
</dbReference>
<keyword evidence="4" id="KW-0807">Transducer</keyword>
<dbReference type="VEuPathDB" id="AmoebaDB:FDP41_002612"/>
<feature type="binding site" evidence="6">
    <location>
        <position position="65"/>
    </location>
    <ligand>
        <name>Mg(2+)</name>
        <dbReference type="ChEBI" id="CHEBI:18420"/>
    </ligand>
</feature>
<dbReference type="PRINTS" id="PR00318">
    <property type="entry name" value="GPROTEINA"/>
</dbReference>
<dbReference type="RefSeq" id="XP_044562810.1">
    <property type="nucleotide sequence ID" value="XM_044705826.1"/>
</dbReference>
<keyword evidence="10" id="KW-1185">Reference proteome</keyword>
<comment type="caution">
    <text evidence="9">The sequence shown here is derived from an EMBL/GenBank/DDBJ whole genome shotgun (WGS) entry which is preliminary data.</text>
</comment>
<evidence type="ECO:0000313" key="9">
    <source>
        <dbReference type="EMBL" id="KAF0978097.1"/>
    </source>
</evidence>
<feature type="binding site" evidence="6">
    <location>
        <position position="203"/>
    </location>
    <ligand>
        <name>Mg(2+)</name>
        <dbReference type="ChEBI" id="CHEBI:18420"/>
    </ligand>
</feature>
<evidence type="ECO:0000313" key="10">
    <source>
        <dbReference type="Proteomes" id="UP000444721"/>
    </source>
</evidence>
<dbReference type="PROSITE" id="PS50181">
    <property type="entry name" value="FBOX"/>
    <property type="match status" value="1"/>
</dbReference>
<feature type="region of interest" description="Disordered" evidence="7">
    <location>
        <begin position="25"/>
        <end position="50"/>
    </location>
</feature>
<dbReference type="InterPro" id="IPR027417">
    <property type="entry name" value="P-loop_NTPase"/>
</dbReference>
<dbReference type="FunFam" id="3.40.50.300:FF:000692">
    <property type="entry name" value="Guanine nucleotide-binding protein subunit alpha"/>
    <property type="match status" value="1"/>
</dbReference>
<dbReference type="Gene3D" id="1.10.400.10">
    <property type="entry name" value="GI Alpha 1, domain 2-like"/>
    <property type="match status" value="1"/>
</dbReference>
<dbReference type="SUPFAM" id="SSF81383">
    <property type="entry name" value="F-box domain"/>
    <property type="match status" value="1"/>
</dbReference>
<dbReference type="SUPFAM" id="SSF47895">
    <property type="entry name" value="Transducin (alpha subunit), insertion domain"/>
    <property type="match status" value="1"/>
</dbReference>
<dbReference type="EMBL" id="VFQX01000030">
    <property type="protein sequence ID" value="KAF0978097.1"/>
    <property type="molecule type" value="Genomic_DNA"/>
</dbReference>
<evidence type="ECO:0000256" key="7">
    <source>
        <dbReference type="SAM" id="MobiDB-lite"/>
    </source>
</evidence>
<dbReference type="PANTHER" id="PTHR10218">
    <property type="entry name" value="GTP-BINDING PROTEIN ALPHA SUBUNIT"/>
    <property type="match status" value="1"/>
</dbReference>
<evidence type="ECO:0000256" key="2">
    <source>
        <dbReference type="ARBA" id="ARBA00022741"/>
    </source>
</evidence>
<dbReference type="VEuPathDB" id="AmoebaDB:NfTy_057880"/>
<dbReference type="GeneID" id="68109830"/>
<feature type="region of interest" description="Disordered" evidence="7">
    <location>
        <begin position="739"/>
        <end position="766"/>
    </location>
</feature>
<evidence type="ECO:0000256" key="6">
    <source>
        <dbReference type="PIRSR" id="PIRSR601019-2"/>
    </source>
</evidence>
<dbReference type="GO" id="GO:0046872">
    <property type="term" value="F:metal ion binding"/>
    <property type="evidence" value="ECO:0007669"/>
    <property type="project" value="UniProtKB-KW"/>
</dbReference>
<dbReference type="AlphaFoldDB" id="A0A6A5BM37"/>